<dbReference type="InterPro" id="IPR036259">
    <property type="entry name" value="MFS_trans_sf"/>
</dbReference>
<dbReference type="AlphaFoldDB" id="A0AAN7B1D0"/>
<evidence type="ECO:0000256" key="1">
    <source>
        <dbReference type="ARBA" id="ARBA00004141"/>
    </source>
</evidence>
<feature type="transmembrane region" description="Helical" evidence="4">
    <location>
        <begin position="164"/>
        <end position="183"/>
    </location>
</feature>
<dbReference type="GO" id="GO:0016020">
    <property type="term" value="C:membrane"/>
    <property type="evidence" value="ECO:0007669"/>
    <property type="project" value="UniProtKB-SubCell"/>
</dbReference>
<feature type="transmembrane region" description="Helical" evidence="4">
    <location>
        <begin position="494"/>
        <end position="513"/>
    </location>
</feature>
<keyword evidence="4" id="KW-0812">Transmembrane</keyword>
<dbReference type="PANTHER" id="PTHR11360">
    <property type="entry name" value="MONOCARBOXYLATE TRANSPORTER"/>
    <property type="match status" value="1"/>
</dbReference>
<feature type="transmembrane region" description="Helical" evidence="4">
    <location>
        <begin position="424"/>
        <end position="449"/>
    </location>
</feature>
<dbReference type="Gene3D" id="1.20.1250.20">
    <property type="entry name" value="MFS general substrate transporter like domains"/>
    <property type="match status" value="1"/>
</dbReference>
<feature type="compositionally biased region" description="Basic and acidic residues" evidence="3">
    <location>
        <begin position="1"/>
        <end position="19"/>
    </location>
</feature>
<sequence length="603" mass="65056">MARGDENPPARRSSDKFDDAMSQPHIFSEASSSTLDLEKQIARRDHEDDKKQLEDDHSTTDTGTGSDNENDDNITSRSQPNNIETAKPLTRIISRVLSHTSHITHKSTGPPPPPPDGGLPAWTAVACSHLIIMNTWGFINSWAMFQSHYLNSSPALAPHNTQSAIAWIGSIQIFLLFFIGTLTGRLTDAGYFKEIYTLGAIFQIVGIFTTSVAFEAGYWQLFLAQGVCVGIGNGCLFCPTMANVSTYFQKKRALAIAIVASGSGTGGLIYPSMMRQLVPKVGFAWAVRAMGFIVLFNLVVGGLFMKRREGLGKGRGIKGWGDIVDWAAWKEPEYTFYAAGTWFIFLGLYFGLYYLSTFSRDVIGLSFEDSLNLLLVCNGLGIPARLIANHAADKVGILNMFIPAGILAGATVLAWMGVNSVTGMYVWAAAYGAGAGALQSLFPAGLTTLTTDIRKTGVRMGMIFTLNSFATLIGPPIAGAIISASGGSYLGAQGFAGASMVLGTVLLVGARFVKGRKIAQQAGGEKSWIAVKSSRLSRMSLVKVEAPGDASLPRSPAHETTRTLPDGTIEILDDESAEDNKRHNYFDNPIFALLRPTLKESWH</sequence>
<feature type="transmembrane region" description="Helical" evidence="4">
    <location>
        <begin position="220"/>
        <end position="242"/>
    </location>
</feature>
<reference evidence="5" key="1">
    <citation type="journal article" date="2023" name="Mol. Phylogenet. Evol.">
        <title>Genome-scale phylogeny and comparative genomics of the fungal order Sordariales.</title>
        <authorList>
            <person name="Hensen N."/>
            <person name="Bonometti L."/>
            <person name="Westerberg I."/>
            <person name="Brannstrom I.O."/>
            <person name="Guillou S."/>
            <person name="Cros-Aarteil S."/>
            <person name="Calhoun S."/>
            <person name="Haridas S."/>
            <person name="Kuo A."/>
            <person name="Mondo S."/>
            <person name="Pangilinan J."/>
            <person name="Riley R."/>
            <person name="LaButti K."/>
            <person name="Andreopoulos B."/>
            <person name="Lipzen A."/>
            <person name="Chen C."/>
            <person name="Yan M."/>
            <person name="Daum C."/>
            <person name="Ng V."/>
            <person name="Clum A."/>
            <person name="Steindorff A."/>
            <person name="Ohm R.A."/>
            <person name="Martin F."/>
            <person name="Silar P."/>
            <person name="Natvig D.O."/>
            <person name="Lalanne C."/>
            <person name="Gautier V."/>
            <person name="Ament-Velasquez S.L."/>
            <person name="Kruys A."/>
            <person name="Hutchinson M.I."/>
            <person name="Powell A.J."/>
            <person name="Barry K."/>
            <person name="Miller A.N."/>
            <person name="Grigoriev I.V."/>
            <person name="Debuchy R."/>
            <person name="Gladieux P."/>
            <person name="Hiltunen Thoren M."/>
            <person name="Johannesson H."/>
        </authorList>
    </citation>
    <scope>NUCLEOTIDE SEQUENCE</scope>
    <source>
        <strain evidence="5">PSN293</strain>
    </source>
</reference>
<reference evidence="5" key="2">
    <citation type="submission" date="2023-05" db="EMBL/GenBank/DDBJ databases">
        <authorList>
            <consortium name="Lawrence Berkeley National Laboratory"/>
            <person name="Steindorff A."/>
            <person name="Hensen N."/>
            <person name="Bonometti L."/>
            <person name="Westerberg I."/>
            <person name="Brannstrom I.O."/>
            <person name="Guillou S."/>
            <person name="Cros-Aarteil S."/>
            <person name="Calhoun S."/>
            <person name="Haridas S."/>
            <person name="Kuo A."/>
            <person name="Mondo S."/>
            <person name="Pangilinan J."/>
            <person name="Riley R."/>
            <person name="Labutti K."/>
            <person name="Andreopoulos B."/>
            <person name="Lipzen A."/>
            <person name="Chen C."/>
            <person name="Yanf M."/>
            <person name="Daum C."/>
            <person name="Ng V."/>
            <person name="Clum A."/>
            <person name="Ohm R."/>
            <person name="Martin F."/>
            <person name="Silar P."/>
            <person name="Natvig D."/>
            <person name="Lalanne C."/>
            <person name="Gautier V."/>
            <person name="Ament-Velasquez S.L."/>
            <person name="Kruys A."/>
            <person name="Hutchinson M.I."/>
            <person name="Powell A.J."/>
            <person name="Barry K."/>
            <person name="Miller A.N."/>
            <person name="Grigoriev I.V."/>
            <person name="Debuchy R."/>
            <person name="Gladieux P."/>
            <person name="Thoren M.H."/>
            <person name="Johannesson H."/>
        </authorList>
    </citation>
    <scope>NUCLEOTIDE SEQUENCE</scope>
    <source>
        <strain evidence="5">PSN293</strain>
    </source>
</reference>
<comment type="similarity">
    <text evidence="2">Belongs to the major facilitator superfamily. Monocarboxylate porter (TC 2.A.1.13) family.</text>
</comment>
<feature type="region of interest" description="Disordered" evidence="3">
    <location>
        <begin position="1"/>
        <end position="87"/>
    </location>
</feature>
<proteinExistence type="inferred from homology"/>
<keyword evidence="6" id="KW-1185">Reference proteome</keyword>
<evidence type="ECO:0000256" key="2">
    <source>
        <dbReference type="ARBA" id="ARBA00006727"/>
    </source>
</evidence>
<feature type="transmembrane region" description="Helical" evidence="4">
    <location>
        <begin position="461"/>
        <end position="482"/>
    </location>
</feature>
<organism evidence="5 6">
    <name type="scientific">Rhypophila decipiens</name>
    <dbReference type="NCBI Taxonomy" id="261697"/>
    <lineage>
        <taxon>Eukaryota</taxon>
        <taxon>Fungi</taxon>
        <taxon>Dikarya</taxon>
        <taxon>Ascomycota</taxon>
        <taxon>Pezizomycotina</taxon>
        <taxon>Sordariomycetes</taxon>
        <taxon>Sordariomycetidae</taxon>
        <taxon>Sordariales</taxon>
        <taxon>Naviculisporaceae</taxon>
        <taxon>Rhypophila</taxon>
    </lineage>
</organism>
<protein>
    <submittedName>
        <fullName evidence="5">Major facilitator superfamily domain-containing protein</fullName>
    </submittedName>
</protein>
<keyword evidence="4" id="KW-1133">Transmembrane helix</keyword>
<feature type="transmembrane region" description="Helical" evidence="4">
    <location>
        <begin position="195"/>
        <end position="214"/>
    </location>
</feature>
<keyword evidence="4" id="KW-0472">Membrane</keyword>
<dbReference type="SUPFAM" id="SSF103473">
    <property type="entry name" value="MFS general substrate transporter"/>
    <property type="match status" value="1"/>
</dbReference>
<name>A0AAN7B1D0_9PEZI</name>
<dbReference type="GO" id="GO:0022857">
    <property type="term" value="F:transmembrane transporter activity"/>
    <property type="evidence" value="ECO:0007669"/>
    <property type="project" value="InterPro"/>
</dbReference>
<evidence type="ECO:0000256" key="3">
    <source>
        <dbReference type="SAM" id="MobiDB-lite"/>
    </source>
</evidence>
<feature type="transmembrane region" description="Helical" evidence="4">
    <location>
        <begin position="254"/>
        <end position="273"/>
    </location>
</feature>
<dbReference type="InterPro" id="IPR011701">
    <property type="entry name" value="MFS"/>
</dbReference>
<feature type="transmembrane region" description="Helical" evidence="4">
    <location>
        <begin position="400"/>
        <end position="418"/>
    </location>
</feature>
<gene>
    <name evidence="5" type="ORF">QBC37DRAFT_404654</name>
</gene>
<accession>A0AAN7B1D0</accession>
<dbReference type="InterPro" id="IPR050327">
    <property type="entry name" value="Proton-linked_MCT"/>
</dbReference>
<dbReference type="PANTHER" id="PTHR11360:SF130">
    <property type="entry name" value="MAJOR FACILITATOR SUPERFAMILY (MFS) PROFILE DOMAIN-CONTAINING PROTEIN-RELATED"/>
    <property type="match status" value="1"/>
</dbReference>
<feature type="compositionally biased region" description="Polar residues" evidence="3">
    <location>
        <begin position="73"/>
        <end position="84"/>
    </location>
</feature>
<evidence type="ECO:0000313" key="6">
    <source>
        <dbReference type="Proteomes" id="UP001301769"/>
    </source>
</evidence>
<comment type="caution">
    <text evidence="5">The sequence shown here is derived from an EMBL/GenBank/DDBJ whole genome shotgun (WGS) entry which is preliminary data.</text>
</comment>
<dbReference type="EMBL" id="MU858216">
    <property type="protein sequence ID" value="KAK4209106.1"/>
    <property type="molecule type" value="Genomic_DNA"/>
</dbReference>
<feature type="transmembrane region" description="Helical" evidence="4">
    <location>
        <begin position="334"/>
        <end position="355"/>
    </location>
</feature>
<evidence type="ECO:0000256" key="4">
    <source>
        <dbReference type="SAM" id="Phobius"/>
    </source>
</evidence>
<feature type="compositionally biased region" description="Basic and acidic residues" evidence="3">
    <location>
        <begin position="36"/>
        <end position="59"/>
    </location>
</feature>
<dbReference type="Pfam" id="PF07690">
    <property type="entry name" value="MFS_1"/>
    <property type="match status" value="1"/>
</dbReference>
<dbReference type="Proteomes" id="UP001301769">
    <property type="component" value="Unassembled WGS sequence"/>
</dbReference>
<feature type="transmembrane region" description="Helical" evidence="4">
    <location>
        <begin position="285"/>
        <end position="305"/>
    </location>
</feature>
<evidence type="ECO:0000313" key="5">
    <source>
        <dbReference type="EMBL" id="KAK4209106.1"/>
    </source>
</evidence>
<comment type="subcellular location">
    <subcellularLocation>
        <location evidence="1">Membrane</location>
        <topology evidence="1">Multi-pass membrane protein</topology>
    </subcellularLocation>
</comment>